<dbReference type="InterPro" id="IPR005829">
    <property type="entry name" value="Sugar_transporter_CS"/>
</dbReference>
<reference evidence="11 12" key="2">
    <citation type="journal article" date="2013" name="Genome Announc.">
        <title>Draft Genome Sequence of Methylobacterium mesophilicum Strain SR1.6/6, Isolated from Citrus sinensis.</title>
        <authorList>
            <person name="Marinho Almeida D."/>
            <person name="Dini-Andreote F."/>
            <person name="Camargo Neves A.A."/>
            <person name="Juca Ramos R.T."/>
            <person name="Andreote F.D."/>
            <person name="Carneiro A.R."/>
            <person name="Oliveira de Souza Lima A."/>
            <person name="Caracciolo Gomes de Sa P.H."/>
            <person name="Ribeiro Barbosa M.S."/>
            <person name="Araujo W.L."/>
            <person name="Silva A."/>
        </authorList>
    </citation>
    <scope>NUCLEOTIDE SEQUENCE [LARGE SCALE GENOMIC DNA]</scope>
    <source>
        <strain evidence="11 12">SR1.6/6</strain>
    </source>
</reference>
<evidence type="ECO:0000256" key="4">
    <source>
        <dbReference type="ARBA" id="ARBA00022475"/>
    </source>
</evidence>
<feature type="transmembrane region" description="Helical" evidence="9">
    <location>
        <begin position="110"/>
        <end position="130"/>
    </location>
</feature>
<protein>
    <submittedName>
        <fullName evidence="11">MHS family MFS transporter</fullName>
    </submittedName>
</protein>
<proteinExistence type="inferred from homology"/>
<evidence type="ECO:0000256" key="1">
    <source>
        <dbReference type="ARBA" id="ARBA00004651"/>
    </source>
</evidence>
<dbReference type="InterPro" id="IPR020846">
    <property type="entry name" value="MFS_dom"/>
</dbReference>
<dbReference type="PANTHER" id="PTHR43528:SF1">
    <property type="entry name" value="ALPHA-KETOGLUTARATE PERMEASE"/>
    <property type="match status" value="1"/>
</dbReference>
<dbReference type="InterPro" id="IPR011701">
    <property type="entry name" value="MFS"/>
</dbReference>
<organism evidence="11 12">
    <name type="scientific">Methylobacterium mesophilicum SR1.6/6</name>
    <dbReference type="NCBI Taxonomy" id="908290"/>
    <lineage>
        <taxon>Bacteria</taxon>
        <taxon>Pseudomonadati</taxon>
        <taxon>Pseudomonadota</taxon>
        <taxon>Alphaproteobacteria</taxon>
        <taxon>Hyphomicrobiales</taxon>
        <taxon>Methylobacteriaceae</taxon>
        <taxon>Methylobacterium</taxon>
    </lineage>
</organism>
<feature type="transmembrane region" description="Helical" evidence="9">
    <location>
        <begin position="234"/>
        <end position="256"/>
    </location>
</feature>
<feature type="transmembrane region" description="Helical" evidence="9">
    <location>
        <begin position="151"/>
        <end position="174"/>
    </location>
</feature>
<sequence>MTTLRIRPDLHHRSALAGAAGNALEWYDFTIYGFGAHIIGRLFFPAADPVVSLLATYGVFASAFLVRPLGSLFFGHVADRYGRTSALTLSVGLMALSTVCIGLLPTYAALGIAAPILLVVCRLVQGLSVGGEFTTSITFLGERCPAERRGFYCALPACTIGIGQMLGSFVFFLMEAWLPREAVLDWGWRIPFLFGILLGACTLWLRRAILVVDRPLPAERAFPIVEAIRSEGRAMLCGFLISVLAGVGIYLGVIYLRGFLVRTDGLTPATASGLGTIGTAILIVLGPVFGALSDRVGRRPVMMAGAAAFIVLAWPIFRLLTQAELTFVLAGEVLYMLVLSVYIGPLGAMLTELFSQRVRGSGSAVSYNLALGVFGGTTPAILVYLVTETHSANAAPLWLALAAALGLAGVLLAPERAGAPLRP</sequence>
<dbReference type="FunFam" id="1.20.1250.20:FF:000001">
    <property type="entry name" value="Dicarboxylate MFS transporter"/>
    <property type="match status" value="1"/>
</dbReference>
<dbReference type="EMBL" id="CP043538">
    <property type="protein sequence ID" value="QGY04094.1"/>
    <property type="molecule type" value="Genomic_DNA"/>
</dbReference>
<dbReference type="RefSeq" id="WP_010685344.1">
    <property type="nucleotide sequence ID" value="NZ_CP043538.1"/>
</dbReference>
<dbReference type="SUPFAM" id="SSF103473">
    <property type="entry name" value="MFS general substrate transporter"/>
    <property type="match status" value="1"/>
</dbReference>
<dbReference type="PANTHER" id="PTHR43528">
    <property type="entry name" value="ALPHA-KETOGLUTARATE PERMEASE"/>
    <property type="match status" value="1"/>
</dbReference>
<dbReference type="Proteomes" id="UP000012488">
    <property type="component" value="Chromosome"/>
</dbReference>
<evidence type="ECO:0000259" key="10">
    <source>
        <dbReference type="PROSITE" id="PS50850"/>
    </source>
</evidence>
<keyword evidence="5 9" id="KW-0812">Transmembrane</keyword>
<dbReference type="GO" id="GO:0015293">
    <property type="term" value="F:symporter activity"/>
    <property type="evidence" value="ECO:0007669"/>
    <property type="project" value="UniProtKB-KW"/>
</dbReference>
<name>A0A6B9FSW2_9HYPH</name>
<dbReference type="PROSITE" id="PS50850">
    <property type="entry name" value="MFS"/>
    <property type="match status" value="1"/>
</dbReference>
<gene>
    <name evidence="11" type="ORF">MMSR116_20940</name>
</gene>
<evidence type="ECO:0000256" key="3">
    <source>
        <dbReference type="ARBA" id="ARBA00022448"/>
    </source>
</evidence>
<evidence type="ECO:0000313" key="11">
    <source>
        <dbReference type="EMBL" id="QGY04094.1"/>
    </source>
</evidence>
<dbReference type="AlphaFoldDB" id="A0A6B9FSW2"/>
<comment type="subcellular location">
    <subcellularLocation>
        <location evidence="1">Cell membrane</location>
        <topology evidence="1">Multi-pass membrane protein</topology>
    </subcellularLocation>
</comment>
<feature type="transmembrane region" description="Helical" evidence="9">
    <location>
        <begin position="367"/>
        <end position="387"/>
    </location>
</feature>
<evidence type="ECO:0000256" key="7">
    <source>
        <dbReference type="ARBA" id="ARBA00022989"/>
    </source>
</evidence>
<feature type="transmembrane region" description="Helical" evidence="9">
    <location>
        <begin position="186"/>
        <end position="205"/>
    </location>
</feature>
<feature type="transmembrane region" description="Helical" evidence="9">
    <location>
        <begin position="393"/>
        <end position="413"/>
    </location>
</feature>
<keyword evidence="7 9" id="KW-1133">Transmembrane helix</keyword>
<feature type="transmembrane region" description="Helical" evidence="9">
    <location>
        <begin position="333"/>
        <end position="355"/>
    </location>
</feature>
<reference evidence="11 12" key="1">
    <citation type="journal article" date="2012" name="Genet. Mol. Biol.">
        <title>Analysis of 16S rRNA and mxaF genes revealing insights into Methylobacterium niche-specific plant association.</title>
        <authorList>
            <person name="Dourado M.N."/>
            <person name="Andreote F.D."/>
            <person name="Dini-Andreote F."/>
            <person name="Conti R."/>
            <person name="Araujo J.M."/>
            <person name="Araujo W.L."/>
        </authorList>
    </citation>
    <scope>NUCLEOTIDE SEQUENCE [LARGE SCALE GENOMIC DNA]</scope>
    <source>
        <strain evidence="11 12">SR1.6/6</strain>
    </source>
</reference>
<evidence type="ECO:0000256" key="5">
    <source>
        <dbReference type="ARBA" id="ARBA00022692"/>
    </source>
</evidence>
<dbReference type="OrthoDB" id="9783227at2"/>
<evidence type="ECO:0000313" key="12">
    <source>
        <dbReference type="Proteomes" id="UP000012488"/>
    </source>
</evidence>
<evidence type="ECO:0000256" key="9">
    <source>
        <dbReference type="SAM" id="Phobius"/>
    </source>
</evidence>
<feature type="transmembrane region" description="Helical" evidence="9">
    <location>
        <begin position="301"/>
        <end position="321"/>
    </location>
</feature>
<accession>A0A6B9FSW2</accession>
<comment type="similarity">
    <text evidence="2">Belongs to the major facilitator superfamily. Metabolite:H+ Symporter (MHS) family (TC 2.A.1.6) family.</text>
</comment>
<evidence type="ECO:0000256" key="8">
    <source>
        <dbReference type="ARBA" id="ARBA00023136"/>
    </source>
</evidence>
<keyword evidence="8 9" id="KW-0472">Membrane</keyword>
<keyword evidence="6" id="KW-0769">Symport</keyword>
<dbReference type="Pfam" id="PF07690">
    <property type="entry name" value="MFS_1"/>
    <property type="match status" value="1"/>
</dbReference>
<feature type="transmembrane region" description="Helical" evidence="9">
    <location>
        <begin position="268"/>
        <end position="289"/>
    </location>
</feature>
<keyword evidence="4" id="KW-1003">Cell membrane</keyword>
<feature type="transmembrane region" description="Helical" evidence="9">
    <location>
        <begin position="86"/>
        <end position="104"/>
    </location>
</feature>
<dbReference type="Gene3D" id="1.20.1250.20">
    <property type="entry name" value="MFS general substrate transporter like domains"/>
    <property type="match status" value="1"/>
</dbReference>
<feature type="domain" description="Major facilitator superfamily (MFS) profile" evidence="10">
    <location>
        <begin position="14"/>
        <end position="418"/>
    </location>
</feature>
<dbReference type="InterPro" id="IPR051084">
    <property type="entry name" value="H+-coupled_symporters"/>
</dbReference>
<dbReference type="GO" id="GO:0005886">
    <property type="term" value="C:plasma membrane"/>
    <property type="evidence" value="ECO:0007669"/>
    <property type="project" value="UniProtKB-SubCell"/>
</dbReference>
<dbReference type="KEGG" id="mmes:MMSR116_20940"/>
<keyword evidence="3" id="KW-0813">Transport</keyword>
<dbReference type="PROSITE" id="PS00217">
    <property type="entry name" value="SUGAR_TRANSPORT_2"/>
    <property type="match status" value="1"/>
</dbReference>
<evidence type="ECO:0000256" key="2">
    <source>
        <dbReference type="ARBA" id="ARBA00008240"/>
    </source>
</evidence>
<feature type="transmembrane region" description="Helical" evidence="9">
    <location>
        <begin position="50"/>
        <end position="74"/>
    </location>
</feature>
<dbReference type="InterPro" id="IPR036259">
    <property type="entry name" value="MFS_trans_sf"/>
</dbReference>
<evidence type="ECO:0000256" key="6">
    <source>
        <dbReference type="ARBA" id="ARBA00022847"/>
    </source>
</evidence>